<dbReference type="WBParaSite" id="nRc.2.0.1.t08333-RA">
    <property type="protein sequence ID" value="nRc.2.0.1.t08333-RA"/>
    <property type="gene ID" value="nRc.2.0.1.g08333"/>
</dbReference>
<accession>A0A915I2H4</accession>
<protein>
    <submittedName>
        <fullName evidence="2">Peptidase A2 domain-containing protein</fullName>
    </submittedName>
</protein>
<sequence>MNPVTGRLFWLTLYDKNQITPQKDRKLQAKEKMKQWQWYLVVYYLGYSVKFTINFTAPNQNIPRLIGGKKRPITQSELEMANKYPNVDPITIPVQIFGHTMLAIIDTGDTYSTIFQRPAEDILHRPIHSFQLVGGSKAAGGSMVPEFGPIFANATTPFGPILLPLTLTPEMEPGGIEVLLGLDFLFHPAIEAIMDFGTSTLSIQGKTISMGKVVPPSTNGPEAGYRTM</sequence>
<proteinExistence type="predicted"/>
<dbReference type="InterPro" id="IPR021109">
    <property type="entry name" value="Peptidase_aspartic_dom_sf"/>
</dbReference>
<dbReference type="Proteomes" id="UP000887565">
    <property type="component" value="Unplaced"/>
</dbReference>
<evidence type="ECO:0000313" key="1">
    <source>
        <dbReference type="Proteomes" id="UP000887565"/>
    </source>
</evidence>
<keyword evidence="1" id="KW-1185">Reference proteome</keyword>
<organism evidence="1 2">
    <name type="scientific">Romanomermis culicivorax</name>
    <name type="common">Nematode worm</name>
    <dbReference type="NCBI Taxonomy" id="13658"/>
    <lineage>
        <taxon>Eukaryota</taxon>
        <taxon>Metazoa</taxon>
        <taxon>Ecdysozoa</taxon>
        <taxon>Nematoda</taxon>
        <taxon>Enoplea</taxon>
        <taxon>Dorylaimia</taxon>
        <taxon>Mermithida</taxon>
        <taxon>Mermithoidea</taxon>
        <taxon>Mermithidae</taxon>
        <taxon>Romanomermis</taxon>
    </lineage>
</organism>
<dbReference type="AlphaFoldDB" id="A0A915I2H4"/>
<dbReference type="Gene3D" id="2.40.70.10">
    <property type="entry name" value="Acid Proteases"/>
    <property type="match status" value="1"/>
</dbReference>
<reference evidence="2" key="1">
    <citation type="submission" date="2022-11" db="UniProtKB">
        <authorList>
            <consortium name="WormBaseParasite"/>
        </authorList>
    </citation>
    <scope>IDENTIFICATION</scope>
</reference>
<name>A0A915I2H4_ROMCU</name>
<evidence type="ECO:0000313" key="2">
    <source>
        <dbReference type="WBParaSite" id="nRc.2.0.1.t08333-RA"/>
    </source>
</evidence>